<comment type="caution">
    <text evidence="6">The sequence shown here is derived from an EMBL/GenBank/DDBJ whole genome shotgun (WGS) entry which is preliminary data.</text>
</comment>
<dbReference type="RefSeq" id="WP_273953170.1">
    <property type="nucleotide sequence ID" value="NZ_JAQSIP010000009.1"/>
</dbReference>
<evidence type="ECO:0000256" key="4">
    <source>
        <dbReference type="ARBA" id="ARBA00023163"/>
    </source>
</evidence>
<comment type="similarity">
    <text evidence="1">Belongs to the LysR transcriptional regulatory family.</text>
</comment>
<dbReference type="SUPFAM" id="SSF46785">
    <property type="entry name" value="Winged helix' DNA-binding domain"/>
    <property type="match status" value="1"/>
</dbReference>
<dbReference type="PRINTS" id="PR00039">
    <property type="entry name" value="HTHLYSR"/>
</dbReference>
<evidence type="ECO:0000259" key="5">
    <source>
        <dbReference type="PROSITE" id="PS50931"/>
    </source>
</evidence>
<evidence type="ECO:0000256" key="1">
    <source>
        <dbReference type="ARBA" id="ARBA00009437"/>
    </source>
</evidence>
<protein>
    <submittedName>
        <fullName evidence="6">LysR family transcriptional regulator</fullName>
    </submittedName>
</protein>
<dbReference type="InterPro" id="IPR005119">
    <property type="entry name" value="LysR_subst-bd"/>
</dbReference>
<gene>
    <name evidence="6" type="ORF">PSQ40_17470</name>
</gene>
<keyword evidence="4" id="KW-0804">Transcription</keyword>
<reference evidence="6 7" key="1">
    <citation type="submission" date="2023-02" db="EMBL/GenBank/DDBJ databases">
        <title>Bacterial whole genomic sequence of Curvibacter sp. HBC61.</title>
        <authorList>
            <person name="Le V."/>
            <person name="Ko S.-R."/>
            <person name="Ahn C.-Y."/>
            <person name="Oh H.-M."/>
        </authorList>
    </citation>
    <scope>NUCLEOTIDE SEQUENCE [LARGE SCALE GENOMIC DNA]</scope>
    <source>
        <strain evidence="6 7">HBC61</strain>
    </source>
</reference>
<dbReference type="PANTHER" id="PTHR30126">
    <property type="entry name" value="HTH-TYPE TRANSCRIPTIONAL REGULATOR"/>
    <property type="match status" value="1"/>
</dbReference>
<dbReference type="PROSITE" id="PS50931">
    <property type="entry name" value="HTH_LYSR"/>
    <property type="match status" value="1"/>
</dbReference>
<evidence type="ECO:0000256" key="3">
    <source>
        <dbReference type="ARBA" id="ARBA00023125"/>
    </source>
</evidence>
<organism evidence="6 7">
    <name type="scientific">Curvibacter cyanobacteriorum</name>
    <dbReference type="NCBI Taxonomy" id="3026422"/>
    <lineage>
        <taxon>Bacteria</taxon>
        <taxon>Pseudomonadati</taxon>
        <taxon>Pseudomonadota</taxon>
        <taxon>Betaproteobacteria</taxon>
        <taxon>Burkholderiales</taxon>
        <taxon>Comamonadaceae</taxon>
        <taxon>Curvibacter</taxon>
    </lineage>
</organism>
<evidence type="ECO:0000313" key="6">
    <source>
        <dbReference type="EMBL" id="MDD0840378.1"/>
    </source>
</evidence>
<dbReference type="Pfam" id="PF03466">
    <property type="entry name" value="LysR_substrate"/>
    <property type="match status" value="1"/>
</dbReference>
<dbReference type="Proteomes" id="UP001528673">
    <property type="component" value="Unassembled WGS sequence"/>
</dbReference>
<name>A0ABT5N258_9BURK</name>
<keyword evidence="7" id="KW-1185">Reference proteome</keyword>
<keyword evidence="2" id="KW-0805">Transcription regulation</keyword>
<proteinExistence type="inferred from homology"/>
<evidence type="ECO:0000256" key="2">
    <source>
        <dbReference type="ARBA" id="ARBA00023015"/>
    </source>
</evidence>
<accession>A0ABT5N258</accession>
<dbReference type="InterPro" id="IPR036390">
    <property type="entry name" value="WH_DNA-bd_sf"/>
</dbReference>
<dbReference type="Gene3D" id="3.40.190.290">
    <property type="match status" value="1"/>
</dbReference>
<dbReference type="SUPFAM" id="SSF53850">
    <property type="entry name" value="Periplasmic binding protein-like II"/>
    <property type="match status" value="1"/>
</dbReference>
<dbReference type="InterPro" id="IPR000847">
    <property type="entry name" value="LysR_HTH_N"/>
</dbReference>
<evidence type="ECO:0000313" key="7">
    <source>
        <dbReference type="Proteomes" id="UP001528673"/>
    </source>
</evidence>
<sequence>MDFADLQTFRAVVEHGGVTAAAAQLHRVQSSISARLSALERDLGCALFERVGRRLQLTPEGRHLYERSAALVQDLVALRQELAGTGPGAVLCLGAMESTAAVRLAPVLAQLRRAQPGMRLSLRTGTTGALLQGLEQHALDAVLVAGPANRPTLDWQPVFEEELVLITPLPLPTALASGAAADGDLNAAPLPATGLVTFSAGCAYREVALDWARAQGLPPGPATEIGSYHALAAAVTAGMGLGLLPRAVLGSLDTRGLQVQALPEAWARQTTWLVTRQGPASAALRALVQALRGGTLAPSA</sequence>
<dbReference type="Gene3D" id="1.10.10.10">
    <property type="entry name" value="Winged helix-like DNA-binding domain superfamily/Winged helix DNA-binding domain"/>
    <property type="match status" value="1"/>
</dbReference>
<feature type="domain" description="HTH lysR-type" evidence="5">
    <location>
        <begin position="1"/>
        <end position="58"/>
    </location>
</feature>
<dbReference type="EMBL" id="JAQSIP010000009">
    <property type="protein sequence ID" value="MDD0840378.1"/>
    <property type="molecule type" value="Genomic_DNA"/>
</dbReference>
<dbReference type="InterPro" id="IPR036388">
    <property type="entry name" value="WH-like_DNA-bd_sf"/>
</dbReference>
<dbReference type="PANTHER" id="PTHR30126:SF40">
    <property type="entry name" value="HTH-TYPE TRANSCRIPTIONAL REGULATOR GLTR"/>
    <property type="match status" value="1"/>
</dbReference>
<dbReference type="Pfam" id="PF00126">
    <property type="entry name" value="HTH_1"/>
    <property type="match status" value="1"/>
</dbReference>
<keyword evidence="3" id="KW-0238">DNA-binding</keyword>